<dbReference type="Proteomes" id="UP000366872">
    <property type="component" value="Unassembled WGS sequence"/>
</dbReference>
<keyword evidence="6" id="KW-1185">Reference proteome</keyword>
<sequence length="220" mass="24594">MSTDLVKYESMKDSPVYRWSTRLFKLFLLVWHRLGIRGAENIPKTGGVMIASNHASYLDPPVVGVGYRYRPVHFMARNTLWKPGFGKWWMDSVGCIPVSRGTGDMKALKTTVRMLKEGKVVSMFPEGTRTEDGELQEAKGGIGFIIEKSGCVVVPAYIDGSYKAHAKGAKFIKPTKVTITYGKPITQEDFQALGSGREAYDKHAALIMERIAELKRESEK</sequence>
<accession>A0A6C2TWX1</accession>
<dbReference type="Pfam" id="PF01553">
    <property type="entry name" value="Acyltransferase"/>
    <property type="match status" value="1"/>
</dbReference>
<dbReference type="AlphaFoldDB" id="A0A6C2TWX1"/>
<organism evidence="5 6">
    <name type="scientific">Pontiella desulfatans</name>
    <dbReference type="NCBI Taxonomy" id="2750659"/>
    <lineage>
        <taxon>Bacteria</taxon>
        <taxon>Pseudomonadati</taxon>
        <taxon>Kiritimatiellota</taxon>
        <taxon>Kiritimatiellia</taxon>
        <taxon>Kiritimatiellales</taxon>
        <taxon>Pontiellaceae</taxon>
        <taxon>Pontiella</taxon>
    </lineage>
</organism>
<dbReference type="InterPro" id="IPR002123">
    <property type="entry name" value="Plipid/glycerol_acylTrfase"/>
</dbReference>
<proteinExistence type="predicted"/>
<comment type="pathway">
    <text evidence="1">Lipid metabolism.</text>
</comment>
<evidence type="ECO:0000313" key="6">
    <source>
        <dbReference type="Proteomes" id="UP000366872"/>
    </source>
</evidence>
<dbReference type="GO" id="GO:0006654">
    <property type="term" value="P:phosphatidic acid biosynthetic process"/>
    <property type="evidence" value="ECO:0007669"/>
    <property type="project" value="TreeGrafter"/>
</dbReference>
<reference evidence="5 6" key="1">
    <citation type="submission" date="2019-04" db="EMBL/GenBank/DDBJ databases">
        <authorList>
            <person name="Van Vliet M D."/>
        </authorList>
    </citation>
    <scope>NUCLEOTIDE SEQUENCE [LARGE SCALE GENOMIC DNA]</scope>
    <source>
        <strain evidence="5 6">F1</strain>
    </source>
</reference>
<keyword evidence="2 5" id="KW-0808">Transferase</keyword>
<name>A0A6C2TWX1_PONDE</name>
<protein>
    <submittedName>
        <fullName evidence="5">1-acyl-sn-glycerol-3-phosphate acyltransferase</fullName>
    </submittedName>
</protein>
<evidence type="ECO:0000256" key="2">
    <source>
        <dbReference type="ARBA" id="ARBA00022679"/>
    </source>
</evidence>
<gene>
    <name evidence="5" type="primary">plsC_1</name>
    <name evidence="5" type="ORF">PDESU_00342</name>
</gene>
<feature type="domain" description="Phospholipid/glycerol acyltransferase" evidence="4">
    <location>
        <begin position="48"/>
        <end position="161"/>
    </location>
</feature>
<evidence type="ECO:0000259" key="4">
    <source>
        <dbReference type="SMART" id="SM00563"/>
    </source>
</evidence>
<evidence type="ECO:0000256" key="1">
    <source>
        <dbReference type="ARBA" id="ARBA00005189"/>
    </source>
</evidence>
<dbReference type="SUPFAM" id="SSF69593">
    <property type="entry name" value="Glycerol-3-phosphate (1)-acyltransferase"/>
    <property type="match status" value="1"/>
</dbReference>
<dbReference type="RefSeq" id="WP_136077516.1">
    <property type="nucleotide sequence ID" value="NZ_CAAHFG010000001.1"/>
</dbReference>
<dbReference type="EMBL" id="CAAHFG010000001">
    <property type="protein sequence ID" value="VGO11796.1"/>
    <property type="molecule type" value="Genomic_DNA"/>
</dbReference>
<dbReference type="GO" id="GO:0003841">
    <property type="term" value="F:1-acylglycerol-3-phosphate O-acyltransferase activity"/>
    <property type="evidence" value="ECO:0007669"/>
    <property type="project" value="TreeGrafter"/>
</dbReference>
<dbReference type="SMART" id="SM00563">
    <property type="entry name" value="PlsC"/>
    <property type="match status" value="1"/>
</dbReference>
<dbReference type="PANTHER" id="PTHR10434:SF40">
    <property type="entry name" value="1-ACYL-SN-GLYCEROL-3-PHOSPHATE ACYLTRANSFERASE"/>
    <property type="match status" value="1"/>
</dbReference>
<dbReference type="PANTHER" id="PTHR10434">
    <property type="entry name" value="1-ACYL-SN-GLYCEROL-3-PHOSPHATE ACYLTRANSFERASE"/>
    <property type="match status" value="1"/>
</dbReference>
<evidence type="ECO:0000256" key="3">
    <source>
        <dbReference type="ARBA" id="ARBA00023315"/>
    </source>
</evidence>
<dbReference type="CDD" id="cd07989">
    <property type="entry name" value="LPLAT_AGPAT-like"/>
    <property type="match status" value="1"/>
</dbReference>
<keyword evidence="3 5" id="KW-0012">Acyltransferase</keyword>
<evidence type="ECO:0000313" key="5">
    <source>
        <dbReference type="EMBL" id="VGO11796.1"/>
    </source>
</evidence>